<evidence type="ECO:0000313" key="3">
    <source>
        <dbReference type="Proteomes" id="UP000054564"/>
    </source>
</evidence>
<reference evidence="3" key="1">
    <citation type="submission" date="2014-03" db="EMBL/GenBank/DDBJ databases">
        <title>The Genome Sequence of Puccinia striiformis f. sp. tritici PST-78.</title>
        <authorList>
            <consortium name="The Broad Institute Genome Sequencing Platform"/>
            <person name="Cuomo C."/>
            <person name="Hulbert S."/>
            <person name="Chen X."/>
            <person name="Walker B."/>
            <person name="Young S.K."/>
            <person name="Zeng Q."/>
            <person name="Gargeya S."/>
            <person name="Fitzgerald M."/>
            <person name="Haas B."/>
            <person name="Abouelleil A."/>
            <person name="Alvarado L."/>
            <person name="Arachchi H.M."/>
            <person name="Berlin A.M."/>
            <person name="Chapman S.B."/>
            <person name="Goldberg J."/>
            <person name="Griggs A."/>
            <person name="Gujja S."/>
            <person name="Hansen M."/>
            <person name="Howarth C."/>
            <person name="Imamovic A."/>
            <person name="Larimer J."/>
            <person name="McCowan C."/>
            <person name="Montmayeur A."/>
            <person name="Murphy C."/>
            <person name="Neiman D."/>
            <person name="Pearson M."/>
            <person name="Priest M."/>
            <person name="Roberts A."/>
            <person name="Saif S."/>
            <person name="Shea T."/>
            <person name="Sisk P."/>
            <person name="Sykes S."/>
            <person name="Wortman J."/>
            <person name="Nusbaum C."/>
            <person name="Birren B."/>
        </authorList>
    </citation>
    <scope>NUCLEOTIDE SEQUENCE [LARGE SCALE GENOMIC DNA]</scope>
    <source>
        <strain evidence="3">race PST-78</strain>
    </source>
</reference>
<dbReference type="OrthoDB" id="3223043at2759"/>
<evidence type="ECO:0008006" key="4">
    <source>
        <dbReference type="Google" id="ProtNLM"/>
    </source>
</evidence>
<dbReference type="Gene3D" id="1.20.1640.10">
    <property type="entry name" value="Multidrug efflux transporter AcrB transmembrane domain"/>
    <property type="match status" value="1"/>
</dbReference>
<feature type="transmembrane region" description="Helical" evidence="1">
    <location>
        <begin position="213"/>
        <end position="235"/>
    </location>
</feature>
<dbReference type="STRING" id="1165861.A0A0L0VAY5"/>
<organism evidence="2 3">
    <name type="scientific">Puccinia striiformis f. sp. tritici PST-78</name>
    <dbReference type="NCBI Taxonomy" id="1165861"/>
    <lineage>
        <taxon>Eukaryota</taxon>
        <taxon>Fungi</taxon>
        <taxon>Dikarya</taxon>
        <taxon>Basidiomycota</taxon>
        <taxon>Pucciniomycotina</taxon>
        <taxon>Pucciniomycetes</taxon>
        <taxon>Pucciniales</taxon>
        <taxon>Pucciniaceae</taxon>
        <taxon>Puccinia</taxon>
    </lineage>
</organism>
<sequence>MTGLPEGHNFMNYLWHWLDSPTTDVCALEGKASDHNAIDVAKEKDNVLASHFRTCHTPLKKQSDYINAMTSAIRISDDLDKRTVGKVYPYLIFDVFLEQHSRILRTSKEVILLALSAVFIVSIILLGSWQTEGIMCITAFVIIVNMTGGMVVWEADLDAISLVNLVIGVGIGVGFCFHIVRAFTGANSGGLPKRHHLAQRDRDKRFTIAMSKVGSSVFAGIFLTKIIGIAVLGLATSKLLEISFMSNTKNKQKKKGLG</sequence>
<dbReference type="GO" id="GO:0015918">
    <property type="term" value="P:sterol transport"/>
    <property type="evidence" value="ECO:0007669"/>
    <property type="project" value="TreeGrafter"/>
</dbReference>
<feature type="transmembrane region" description="Helical" evidence="1">
    <location>
        <begin position="159"/>
        <end position="180"/>
    </location>
</feature>
<dbReference type="SUPFAM" id="SSF82866">
    <property type="entry name" value="Multidrug efflux transporter AcrB transmembrane domain"/>
    <property type="match status" value="1"/>
</dbReference>
<keyword evidence="1" id="KW-0472">Membrane</keyword>
<name>A0A0L0VAY5_9BASI</name>
<evidence type="ECO:0000256" key="1">
    <source>
        <dbReference type="SAM" id="Phobius"/>
    </source>
</evidence>
<accession>A0A0L0VAY5</accession>
<dbReference type="PANTHER" id="PTHR45727">
    <property type="entry name" value="NPC INTRACELLULAR CHOLESTEROL TRANSPORTER 1"/>
    <property type="match status" value="1"/>
</dbReference>
<proteinExistence type="predicted"/>
<dbReference type="GO" id="GO:0016020">
    <property type="term" value="C:membrane"/>
    <property type="evidence" value="ECO:0007669"/>
    <property type="project" value="TreeGrafter"/>
</dbReference>
<gene>
    <name evidence="2" type="ORF">PSTG_10264</name>
</gene>
<evidence type="ECO:0000313" key="2">
    <source>
        <dbReference type="EMBL" id="KNE96433.1"/>
    </source>
</evidence>
<feature type="transmembrane region" description="Helical" evidence="1">
    <location>
        <begin position="110"/>
        <end position="127"/>
    </location>
</feature>
<keyword evidence="1" id="KW-1133">Transmembrane helix</keyword>
<dbReference type="Proteomes" id="UP000054564">
    <property type="component" value="Unassembled WGS sequence"/>
</dbReference>
<dbReference type="PANTHER" id="PTHR45727:SF2">
    <property type="entry name" value="NPC INTRACELLULAR CHOLESTEROL TRANSPORTER 1"/>
    <property type="match status" value="1"/>
</dbReference>
<comment type="caution">
    <text evidence="2">The sequence shown here is derived from an EMBL/GenBank/DDBJ whole genome shotgun (WGS) entry which is preliminary data.</text>
</comment>
<keyword evidence="1" id="KW-0812">Transmembrane</keyword>
<dbReference type="EMBL" id="AJIL01000082">
    <property type="protein sequence ID" value="KNE96433.1"/>
    <property type="molecule type" value="Genomic_DNA"/>
</dbReference>
<dbReference type="AlphaFoldDB" id="A0A0L0VAY5"/>
<protein>
    <recommendedName>
        <fullName evidence="4">SSD domain-containing protein</fullName>
    </recommendedName>
</protein>
<dbReference type="GO" id="GO:0032934">
    <property type="term" value="F:sterol binding"/>
    <property type="evidence" value="ECO:0007669"/>
    <property type="project" value="TreeGrafter"/>
</dbReference>
<feature type="transmembrane region" description="Helical" evidence="1">
    <location>
        <begin position="134"/>
        <end position="153"/>
    </location>
</feature>
<keyword evidence="3" id="KW-1185">Reference proteome</keyword>